<protein>
    <submittedName>
        <fullName evidence="1">Uncharacterized protein</fullName>
    </submittedName>
</protein>
<evidence type="ECO:0000313" key="2">
    <source>
        <dbReference type="Proteomes" id="UP000663879"/>
    </source>
</evidence>
<gene>
    <name evidence="1" type="ORF">OXX778_LOCUS21853</name>
</gene>
<comment type="caution">
    <text evidence="1">The sequence shown here is derived from an EMBL/GenBank/DDBJ whole genome shotgun (WGS) entry which is preliminary data.</text>
</comment>
<name>A0A814Q932_9BILA</name>
<dbReference type="AlphaFoldDB" id="A0A814Q932"/>
<dbReference type="Proteomes" id="UP000663879">
    <property type="component" value="Unassembled WGS sequence"/>
</dbReference>
<keyword evidence="2" id="KW-1185">Reference proteome</keyword>
<feature type="non-terminal residue" evidence="1">
    <location>
        <position position="1"/>
    </location>
</feature>
<dbReference type="EMBL" id="CAJNOC010008483">
    <property type="protein sequence ID" value="CAF1116416.1"/>
    <property type="molecule type" value="Genomic_DNA"/>
</dbReference>
<evidence type="ECO:0000313" key="1">
    <source>
        <dbReference type="EMBL" id="CAF1116416.1"/>
    </source>
</evidence>
<sequence>MNTKSSISISNLNTEPIYALIYWINEKKFSVESIYSVHVPAGERIREGFSYKVSYGSLEFDGIVKRISTKSECNGILNSFTNTEKKCNDTYQASKKDKNEITKMSTSEKKISRDLEKENLVLKSKIVELCNVIESEKNEKIILVNENLELKTEIEKHKETFTKDEIQKILK</sequence>
<accession>A0A814Q932</accession>
<reference evidence="1" key="1">
    <citation type="submission" date="2021-02" db="EMBL/GenBank/DDBJ databases">
        <authorList>
            <person name="Nowell W R."/>
        </authorList>
    </citation>
    <scope>NUCLEOTIDE SEQUENCE</scope>
    <source>
        <strain evidence="1">Ploen Becks lab</strain>
    </source>
</reference>
<organism evidence="1 2">
    <name type="scientific">Brachionus calyciflorus</name>
    <dbReference type="NCBI Taxonomy" id="104777"/>
    <lineage>
        <taxon>Eukaryota</taxon>
        <taxon>Metazoa</taxon>
        <taxon>Spiralia</taxon>
        <taxon>Gnathifera</taxon>
        <taxon>Rotifera</taxon>
        <taxon>Eurotatoria</taxon>
        <taxon>Monogononta</taxon>
        <taxon>Pseudotrocha</taxon>
        <taxon>Ploima</taxon>
        <taxon>Brachionidae</taxon>
        <taxon>Brachionus</taxon>
    </lineage>
</organism>
<proteinExistence type="predicted"/>